<dbReference type="RefSeq" id="WP_034376854.1">
    <property type="nucleotide sequence ID" value="NZ_CP011127.1"/>
</dbReference>
<gene>
    <name evidence="1" type="ORF">Dm11a5_0148</name>
</gene>
<dbReference type="EMBL" id="CP011127">
    <property type="protein sequence ID" value="AMU85979.1"/>
    <property type="molecule type" value="Genomic_DNA"/>
</dbReference>
<name>A0A142V8K6_9CHLR</name>
<evidence type="ECO:0000313" key="2">
    <source>
        <dbReference type="Proteomes" id="UP000076394"/>
    </source>
</evidence>
<evidence type="ECO:0000313" key="1">
    <source>
        <dbReference type="EMBL" id="AMU85979.1"/>
    </source>
</evidence>
<dbReference type="PATRIC" id="fig|61435.8.peg.147"/>
<dbReference type="Proteomes" id="UP000076394">
    <property type="component" value="Chromosome"/>
</dbReference>
<protein>
    <submittedName>
        <fullName evidence="1">Uncharacterized protein</fullName>
    </submittedName>
</protein>
<dbReference type="OrthoDB" id="166119at2"/>
<reference evidence="1 2" key="1">
    <citation type="submission" date="2015-03" db="EMBL/GenBank/DDBJ databases">
        <title>Genomic characterization of Dehalococcoides mccartyi strain 11a5, an unusal plasmid-containing chloroethene dechlorinator.</title>
        <authorList>
            <person name="Zhao S."/>
            <person name="Ding C."/>
            <person name="He J."/>
        </authorList>
    </citation>
    <scope>NUCLEOTIDE SEQUENCE [LARGE SCALE GENOMIC DNA]</scope>
    <source>
        <strain evidence="1 2">11a5</strain>
    </source>
</reference>
<dbReference type="AlphaFoldDB" id="A0A142V8K6"/>
<proteinExistence type="predicted"/>
<accession>A0A142V8K6</accession>
<organism evidence="1 2">
    <name type="scientific">Dehalococcoides mccartyi</name>
    <dbReference type="NCBI Taxonomy" id="61435"/>
    <lineage>
        <taxon>Bacteria</taxon>
        <taxon>Bacillati</taxon>
        <taxon>Chloroflexota</taxon>
        <taxon>Dehalococcoidia</taxon>
        <taxon>Dehalococcoidales</taxon>
        <taxon>Dehalococcoidaceae</taxon>
        <taxon>Dehalococcoides</taxon>
    </lineage>
</organism>
<sequence length="157" mass="16825">MVLDITLEPMALEQKTFNVGDTVRVTVSFKYTVGVNKTVKLSAGPYYTNLFGKHLVASCVGDADVQLVPASSPATQSATVDFTLIPKANNGIDNGTYGLRVWVEDTNAVAEQDDVIVVTGNPGSTDILSSMMPMIMMLLMMGMVMPMVQQTGEGVEE</sequence>